<dbReference type="PANTHER" id="PTHR23167:SF46">
    <property type="entry name" value="EPS15 HOMOLOGY DOMAIN CONTAINING PROTEIN-BINDING PROTEIN 1, ISOFORM F"/>
    <property type="match status" value="1"/>
</dbReference>
<dbReference type="PROSITE" id="PS51848">
    <property type="entry name" value="BMERB"/>
    <property type="match status" value="1"/>
</dbReference>
<dbReference type="Pfam" id="PF12130">
    <property type="entry name" value="bMERB_dom"/>
    <property type="match status" value="1"/>
</dbReference>
<dbReference type="InterPro" id="IPR036872">
    <property type="entry name" value="CH_dom_sf"/>
</dbReference>
<name>A0A3M0IQ20_HIRRU</name>
<proteinExistence type="predicted"/>
<dbReference type="Gene3D" id="1.10.418.10">
    <property type="entry name" value="Calponin-like domain"/>
    <property type="match status" value="1"/>
</dbReference>
<evidence type="ECO:0000313" key="3">
    <source>
        <dbReference type="Proteomes" id="UP000269221"/>
    </source>
</evidence>
<dbReference type="InterPro" id="IPR022735">
    <property type="entry name" value="bMERB_dom"/>
</dbReference>
<dbReference type="EMBL" id="QRBI01000249">
    <property type="protein sequence ID" value="RMB90542.1"/>
    <property type="molecule type" value="Genomic_DNA"/>
</dbReference>
<feature type="domain" description="BMERB" evidence="1">
    <location>
        <begin position="1"/>
        <end position="139"/>
    </location>
</feature>
<evidence type="ECO:0000313" key="2">
    <source>
        <dbReference type="EMBL" id="RMB90542.1"/>
    </source>
</evidence>
<protein>
    <recommendedName>
        <fullName evidence="1">BMERB domain-containing protein</fullName>
    </recommendedName>
</protein>
<evidence type="ECO:0000259" key="1">
    <source>
        <dbReference type="PROSITE" id="PS51848"/>
    </source>
</evidence>
<keyword evidence="3" id="KW-1185">Reference proteome</keyword>
<sequence length="139" mass="15981">MGSVWKRLQRAGKRAAKVRFEATLEELLVEGGGSWTPDRLTVVWSRRHRRVCSKDPQATAFDDKSWNFLVVNAFDAFAALGVPRLLDPSDMETPDSLGVMTFLSQARTPAREERLLRDWFALVQQRNLLVRRQDQLQLL</sequence>
<dbReference type="AlphaFoldDB" id="A0A3M0IQ20"/>
<accession>A0A3M0IQ20</accession>
<dbReference type="InterPro" id="IPR050540">
    <property type="entry name" value="F-actin_Monoox_Mical"/>
</dbReference>
<organism evidence="2 3">
    <name type="scientific">Hirundo rustica rustica</name>
    <dbReference type="NCBI Taxonomy" id="333673"/>
    <lineage>
        <taxon>Eukaryota</taxon>
        <taxon>Metazoa</taxon>
        <taxon>Chordata</taxon>
        <taxon>Craniata</taxon>
        <taxon>Vertebrata</taxon>
        <taxon>Euteleostomi</taxon>
        <taxon>Archelosauria</taxon>
        <taxon>Archosauria</taxon>
        <taxon>Dinosauria</taxon>
        <taxon>Saurischia</taxon>
        <taxon>Theropoda</taxon>
        <taxon>Coelurosauria</taxon>
        <taxon>Aves</taxon>
        <taxon>Neognathae</taxon>
        <taxon>Neoaves</taxon>
        <taxon>Telluraves</taxon>
        <taxon>Australaves</taxon>
        <taxon>Passeriformes</taxon>
        <taxon>Sylvioidea</taxon>
        <taxon>Hirundinidae</taxon>
        <taxon>Hirundo</taxon>
    </lineage>
</organism>
<dbReference type="Proteomes" id="UP000269221">
    <property type="component" value="Unassembled WGS sequence"/>
</dbReference>
<reference evidence="2 3" key="1">
    <citation type="submission" date="2018-07" db="EMBL/GenBank/DDBJ databases">
        <title>A high quality draft genome assembly of the barn swallow (H. rustica rustica).</title>
        <authorList>
            <person name="Formenti G."/>
            <person name="Chiara M."/>
            <person name="Poveda L."/>
            <person name="Francoijs K.-J."/>
            <person name="Bonisoli-Alquati A."/>
            <person name="Canova L."/>
            <person name="Gianfranceschi L."/>
            <person name="Horner D.S."/>
            <person name="Saino N."/>
        </authorList>
    </citation>
    <scope>NUCLEOTIDE SEQUENCE [LARGE SCALE GENOMIC DNA]</scope>
    <source>
        <strain evidence="2">Chelidonia</strain>
        <tissue evidence="2">Blood</tissue>
    </source>
</reference>
<dbReference type="STRING" id="333673.A0A3M0IQ20"/>
<comment type="caution">
    <text evidence="2">The sequence shown here is derived from an EMBL/GenBank/DDBJ whole genome shotgun (WGS) entry which is preliminary data.</text>
</comment>
<dbReference type="PANTHER" id="PTHR23167">
    <property type="entry name" value="CALPONIN HOMOLOGY DOMAIN-CONTAINING PROTEIN DDB_G0272472-RELATED"/>
    <property type="match status" value="1"/>
</dbReference>
<gene>
    <name evidence="2" type="ORF">DUI87_33143</name>
</gene>
<dbReference type="OrthoDB" id="21607at2759"/>
<dbReference type="SUPFAM" id="SSF47576">
    <property type="entry name" value="Calponin-homology domain, CH-domain"/>
    <property type="match status" value="1"/>
</dbReference>